<dbReference type="Gene3D" id="1.10.10.60">
    <property type="entry name" value="Homeodomain-like"/>
    <property type="match status" value="1"/>
</dbReference>
<organism evidence="4 5">
    <name type="scientific">Thiothrix nivea (strain ATCC 35100 / DSM 5205 / JP2)</name>
    <dbReference type="NCBI Taxonomy" id="870187"/>
    <lineage>
        <taxon>Bacteria</taxon>
        <taxon>Pseudomonadati</taxon>
        <taxon>Pseudomonadota</taxon>
        <taxon>Gammaproteobacteria</taxon>
        <taxon>Thiotrichales</taxon>
        <taxon>Thiotrichaceae</taxon>
        <taxon>Thiothrix</taxon>
    </lineage>
</organism>
<dbReference type="AlphaFoldDB" id="A0A656HA83"/>
<comment type="similarity">
    <text evidence="1">Belongs to the transposase 8 family.</text>
</comment>
<dbReference type="GO" id="GO:0006313">
    <property type="term" value="P:DNA transposition"/>
    <property type="evidence" value="ECO:0007669"/>
    <property type="project" value="InterPro"/>
</dbReference>
<proteinExistence type="inferred from homology"/>
<keyword evidence="2" id="KW-0175">Coiled coil</keyword>
<feature type="coiled-coil region" evidence="2">
    <location>
        <begin position="58"/>
        <end position="85"/>
    </location>
</feature>
<sequence length="130" mass="14535">MKTTISRRHHSPEFKSEALKLASQTRVPSAAKQLGLQESQLYNWRAAASRKASQSEREATLATENARLKRQLAEQAEELAILKKAVAYFAPNQKQNATRSCSSTGMNFPLAAWRRCWACREMGITTGSVH</sequence>
<feature type="compositionally biased region" description="Basic residues" evidence="3">
    <location>
        <begin position="1"/>
        <end position="10"/>
    </location>
</feature>
<dbReference type="GO" id="GO:0004803">
    <property type="term" value="F:transposase activity"/>
    <property type="evidence" value="ECO:0007669"/>
    <property type="project" value="InterPro"/>
</dbReference>
<dbReference type="SUPFAM" id="SSF46689">
    <property type="entry name" value="Homeodomain-like"/>
    <property type="match status" value="1"/>
</dbReference>
<keyword evidence="5" id="KW-1185">Reference proteome</keyword>
<dbReference type="EMBL" id="JH651384">
    <property type="protein sequence ID" value="EIJ33167.1"/>
    <property type="molecule type" value="Genomic_DNA"/>
</dbReference>
<evidence type="ECO:0000256" key="1">
    <source>
        <dbReference type="ARBA" id="ARBA00009964"/>
    </source>
</evidence>
<gene>
    <name evidence="4" type="ORF">Thini_0529</name>
</gene>
<dbReference type="RefSeq" id="WP_002707121.1">
    <property type="nucleotide sequence ID" value="NZ_JH651384.1"/>
</dbReference>
<name>A0A656HA83_THINJ</name>
<dbReference type="OrthoDB" id="9810995at2"/>
<dbReference type="InterPro" id="IPR002514">
    <property type="entry name" value="Transposase_8"/>
</dbReference>
<evidence type="ECO:0000313" key="5">
    <source>
        <dbReference type="Proteomes" id="UP000005317"/>
    </source>
</evidence>
<dbReference type="InterPro" id="IPR009057">
    <property type="entry name" value="Homeodomain-like_sf"/>
</dbReference>
<dbReference type="Pfam" id="PF01527">
    <property type="entry name" value="HTH_Tnp_1"/>
    <property type="match status" value="1"/>
</dbReference>
<dbReference type="Proteomes" id="UP000005317">
    <property type="component" value="Unassembled WGS sequence"/>
</dbReference>
<dbReference type="GO" id="GO:0003677">
    <property type="term" value="F:DNA binding"/>
    <property type="evidence" value="ECO:0007669"/>
    <property type="project" value="InterPro"/>
</dbReference>
<protein>
    <submittedName>
        <fullName evidence="4">Transposase IS3/IS911 family protein</fullName>
    </submittedName>
</protein>
<evidence type="ECO:0000256" key="2">
    <source>
        <dbReference type="SAM" id="Coils"/>
    </source>
</evidence>
<reference evidence="5" key="1">
    <citation type="journal article" date="2011" name="Stand. Genomic Sci.">
        <title>Genome sequence of the filamentous, gliding Thiothrix nivea neotype strain (JP2(T)).</title>
        <authorList>
            <person name="Lapidus A."/>
            <person name="Nolan M."/>
            <person name="Lucas S."/>
            <person name="Glavina Del Rio T."/>
            <person name="Tice H."/>
            <person name="Cheng J.F."/>
            <person name="Tapia R."/>
            <person name="Han C."/>
            <person name="Goodwin L."/>
            <person name="Pitluck S."/>
            <person name="Liolios K."/>
            <person name="Pagani I."/>
            <person name="Ivanova N."/>
            <person name="Huntemann M."/>
            <person name="Mavromatis K."/>
            <person name="Mikhailova N."/>
            <person name="Pati A."/>
            <person name="Chen A."/>
            <person name="Palaniappan K."/>
            <person name="Land M."/>
            <person name="Brambilla E.M."/>
            <person name="Rohde M."/>
            <person name="Abt B."/>
            <person name="Verbarg S."/>
            <person name="Goker M."/>
            <person name="Bristow J."/>
            <person name="Eisen J.A."/>
            <person name="Markowitz V."/>
            <person name="Hugenholtz P."/>
            <person name="Kyrpides N.C."/>
            <person name="Klenk H.P."/>
            <person name="Woyke T."/>
        </authorList>
    </citation>
    <scope>NUCLEOTIDE SEQUENCE [LARGE SCALE GENOMIC DNA]</scope>
    <source>
        <strain evidence="5">ATCC 35100 / DSM 5205 / JP2</strain>
    </source>
</reference>
<evidence type="ECO:0000313" key="4">
    <source>
        <dbReference type="EMBL" id="EIJ33167.1"/>
    </source>
</evidence>
<feature type="region of interest" description="Disordered" evidence="3">
    <location>
        <begin position="1"/>
        <end position="21"/>
    </location>
</feature>
<accession>A0A656HA83</accession>
<evidence type="ECO:0000256" key="3">
    <source>
        <dbReference type="SAM" id="MobiDB-lite"/>
    </source>
</evidence>